<protein>
    <submittedName>
        <fullName evidence="2">Chromosome 2, complete genome</fullName>
    </submittedName>
</protein>
<evidence type="ECO:0000256" key="1">
    <source>
        <dbReference type="SAM" id="Phobius"/>
    </source>
</evidence>
<dbReference type="AlphaFoldDB" id="I1RVM2"/>
<accession>A0A098DDS7</accession>
<dbReference type="VEuPathDB" id="FungiDB:FGRAMPH1_01G09609"/>
<reference evidence="3 4" key="2">
    <citation type="journal article" date="2010" name="Nature">
        <title>Comparative genomics reveals mobile pathogenicity chromosomes in Fusarium.</title>
        <authorList>
            <person name="Ma L.J."/>
            <person name="van der Does H.C."/>
            <person name="Borkovich K.A."/>
            <person name="Coleman J.J."/>
            <person name="Daboussi M.J."/>
            <person name="Di Pietro A."/>
            <person name="Dufresne M."/>
            <person name="Freitag M."/>
            <person name="Grabherr M."/>
            <person name="Henrissat B."/>
            <person name="Houterman P.M."/>
            <person name="Kang S."/>
            <person name="Shim W.B."/>
            <person name="Woloshuk C."/>
            <person name="Xie X."/>
            <person name="Xu J.R."/>
            <person name="Antoniw J."/>
            <person name="Baker S.E."/>
            <person name="Bluhm B.H."/>
            <person name="Breakspear A."/>
            <person name="Brown D.W."/>
            <person name="Butchko R.A."/>
            <person name="Chapman S."/>
            <person name="Coulson R."/>
            <person name="Coutinho P.M."/>
            <person name="Danchin E.G."/>
            <person name="Diener A."/>
            <person name="Gale L.R."/>
            <person name="Gardiner D.M."/>
            <person name="Goff S."/>
            <person name="Hammond-Kosack K.E."/>
            <person name="Hilburn K."/>
            <person name="Hua-Van A."/>
            <person name="Jonkers W."/>
            <person name="Kazan K."/>
            <person name="Kodira C.D."/>
            <person name="Koehrsen M."/>
            <person name="Kumar L."/>
            <person name="Lee Y.H."/>
            <person name="Li L."/>
            <person name="Manners J.M."/>
            <person name="Miranda-Saavedra D."/>
            <person name="Mukherjee M."/>
            <person name="Park G."/>
            <person name="Park J."/>
            <person name="Park S.Y."/>
            <person name="Proctor R.H."/>
            <person name="Regev A."/>
            <person name="Ruiz-Roldan M.C."/>
            <person name="Sain D."/>
            <person name="Sakthikumar S."/>
            <person name="Sykes S."/>
            <person name="Schwartz D.C."/>
            <person name="Turgeon B.G."/>
            <person name="Wapinski I."/>
            <person name="Yoder O."/>
            <person name="Young S."/>
            <person name="Zeng Q."/>
            <person name="Zhou S."/>
            <person name="Galagan J."/>
            <person name="Cuomo C.A."/>
            <person name="Kistler H.C."/>
            <person name="Rep M."/>
        </authorList>
    </citation>
    <scope>GENOME REANNOTATION</scope>
    <source>
        <strain evidence="4">ATCC MYA-4620 / CBS 123657 / FGSC 9075 / NRRL 31084 / PH-1</strain>
        <strain evidence="3">PH-1 / ATCC MYA-4620 / FGSC 9075 / NRRL 31084</strain>
    </source>
</reference>
<keyword evidence="1" id="KW-0812">Transmembrane</keyword>
<dbReference type="EnsemblFungi" id="CEF76607">
    <property type="protein sequence ID" value="CEF76607"/>
    <property type="gene ID" value="FGRRES_08304"/>
</dbReference>
<dbReference type="OrthoDB" id="10297617at2759"/>
<keyword evidence="1" id="KW-1133">Transmembrane helix</keyword>
<dbReference type="RefSeq" id="XP_011320488.1">
    <property type="nucleotide sequence ID" value="XM_011322186.1"/>
</dbReference>
<dbReference type="HOGENOM" id="CLU_1855439_0_0_1"/>
<keyword evidence="4" id="KW-1185">Reference proteome</keyword>
<accession>I1RVM2</accession>
<evidence type="ECO:0000313" key="2">
    <source>
        <dbReference type="EMBL" id="CEF76607.1"/>
    </source>
</evidence>
<feature type="transmembrane region" description="Helical" evidence="1">
    <location>
        <begin position="6"/>
        <end position="27"/>
    </location>
</feature>
<dbReference type="Proteomes" id="UP000070720">
    <property type="component" value="Chromosome 2"/>
</dbReference>
<dbReference type="EMBL" id="HG970333">
    <property type="protein sequence ID" value="CEF76607.1"/>
    <property type="molecule type" value="Genomic_DNA"/>
</dbReference>
<dbReference type="InParanoid" id="I1RVM2"/>
<sequence length="138" mass="15495">MEQTRLLGFGDLFLMVLSALFIPRGLYANVRVRPQNKLPSARREPEPLPTPTSHHISQIETPPLYTFCKGQTVSPEVDEILLHGANPRPQMIIHEIIKYETNMGGKNTPNITCAETQSGLLPSFLSMSHNSMTERKVK</sequence>
<proteinExistence type="predicted"/>
<evidence type="ECO:0000313" key="3">
    <source>
        <dbReference type="EnsemblFungi" id="CEF76607"/>
    </source>
</evidence>
<name>I1RVM2_GIBZE</name>
<reference evidence="2 4" key="3">
    <citation type="journal article" date="2015" name="BMC Genomics">
        <title>The completed genome sequence of the pathogenic ascomycete fungus Fusarium graminearum.</title>
        <authorList>
            <person name="King R."/>
            <person name="Urban M."/>
            <person name="Hammond-Kosack M.C."/>
            <person name="Hassani-Pak K."/>
            <person name="Hammond-Kosack K.E."/>
        </authorList>
    </citation>
    <scope>NUCLEOTIDE SEQUENCE [LARGE SCALE GENOMIC DNA]</scope>
    <source>
        <strain evidence="4">ATCC MYA-4620 / CBS 123657 / FGSC 9075 / NRRL 31084 / PH-1</strain>
        <strain evidence="2">PH-1</strain>
    </source>
</reference>
<reference evidence="3" key="4">
    <citation type="submission" date="2017-01" db="UniProtKB">
        <authorList>
            <consortium name="EnsemblFungi"/>
        </authorList>
    </citation>
    <scope>IDENTIFICATION</scope>
    <source>
        <strain evidence="3">PH-1 / ATCC MYA-4620 / FGSC 9075 / NRRL 31084</strain>
    </source>
</reference>
<gene>
    <name evidence="3" type="primary">FG08304.1</name>
    <name evidence="2" type="ORF">FGRAMPH1_01T09609</name>
</gene>
<organism evidence="2 4">
    <name type="scientific">Gibberella zeae (strain ATCC MYA-4620 / CBS 123657 / FGSC 9075 / NRRL 31084 / PH-1)</name>
    <name type="common">Wheat head blight fungus</name>
    <name type="synonym">Fusarium graminearum</name>
    <dbReference type="NCBI Taxonomy" id="229533"/>
    <lineage>
        <taxon>Eukaryota</taxon>
        <taxon>Fungi</taxon>
        <taxon>Dikarya</taxon>
        <taxon>Ascomycota</taxon>
        <taxon>Pezizomycotina</taxon>
        <taxon>Sordariomycetes</taxon>
        <taxon>Hypocreomycetidae</taxon>
        <taxon>Hypocreales</taxon>
        <taxon>Nectriaceae</taxon>
        <taxon>Fusarium</taxon>
    </lineage>
</organism>
<evidence type="ECO:0000313" key="4">
    <source>
        <dbReference type="Proteomes" id="UP000070720"/>
    </source>
</evidence>
<reference evidence="3 4" key="1">
    <citation type="journal article" date="2007" name="Science">
        <title>The Fusarium graminearum genome reveals a link between localized polymorphism and pathogen specialization.</title>
        <authorList>
            <person name="Cuomo C.A."/>
            <person name="Gueldener U."/>
            <person name="Xu J.-R."/>
            <person name="Trail F."/>
            <person name="Turgeon B.G."/>
            <person name="Di Pietro A."/>
            <person name="Walton J.D."/>
            <person name="Ma L.-J."/>
            <person name="Baker S.E."/>
            <person name="Rep M."/>
            <person name="Adam G."/>
            <person name="Antoniw J."/>
            <person name="Baldwin T."/>
            <person name="Calvo S.E."/>
            <person name="Chang Y.-L."/>
            <person name="DeCaprio D."/>
            <person name="Gale L.R."/>
            <person name="Gnerre S."/>
            <person name="Goswami R.S."/>
            <person name="Hammond-Kosack K."/>
            <person name="Harris L.J."/>
            <person name="Hilburn K."/>
            <person name="Kennell J.C."/>
            <person name="Kroken S."/>
            <person name="Magnuson J.K."/>
            <person name="Mannhaupt G."/>
            <person name="Mauceli E.W."/>
            <person name="Mewes H.-W."/>
            <person name="Mitterbauer R."/>
            <person name="Muehlbauer G."/>
            <person name="Muensterkoetter M."/>
            <person name="Nelson D."/>
            <person name="O'Donnell K."/>
            <person name="Ouellet T."/>
            <person name="Qi W."/>
            <person name="Quesneville H."/>
            <person name="Roncero M.I.G."/>
            <person name="Seong K.-Y."/>
            <person name="Tetko I.V."/>
            <person name="Urban M."/>
            <person name="Waalwijk C."/>
            <person name="Ward T.J."/>
            <person name="Yao J."/>
            <person name="Birren B.W."/>
            <person name="Kistler H.C."/>
        </authorList>
    </citation>
    <scope>NUCLEOTIDE SEQUENCE [LARGE SCALE GENOMIC DNA]</scope>
    <source>
        <strain evidence="4">ATCC MYA-4620 / CBS 123657 / FGSC 9075 / NRRL 31084 / PH-1</strain>
        <strain evidence="3">PH-1 / ATCC MYA-4620 / FGSC 9075 / NRRL 31084</strain>
    </source>
</reference>
<keyword evidence="1" id="KW-0472">Membrane</keyword>
<dbReference type="KEGG" id="fgr:FGSG_08304"/>